<sequence>MKKVLLLLVSLAFLTAALSAETKTVRIDNNRSNDAFKAGVVLGYPTGLTAGWRLGEVMELNFVAATHYYDITIGVAPMFTLVSFDIQGQKFPLSIGPAAYLNIGWYGGLALDVLFNARVEYSFEEIPLNLFLEAGAGIAINFGGGIGPQGSGALGVRYIF</sequence>
<proteinExistence type="predicted"/>
<organism evidence="2 3">
    <name type="scientific">Spirochaeta isovalerica</name>
    <dbReference type="NCBI Taxonomy" id="150"/>
    <lineage>
        <taxon>Bacteria</taxon>
        <taxon>Pseudomonadati</taxon>
        <taxon>Spirochaetota</taxon>
        <taxon>Spirochaetia</taxon>
        <taxon>Spirochaetales</taxon>
        <taxon>Spirochaetaceae</taxon>
        <taxon>Spirochaeta</taxon>
    </lineage>
</organism>
<dbReference type="RefSeq" id="WP_184748872.1">
    <property type="nucleotide sequence ID" value="NZ_JACHGJ010000015.1"/>
</dbReference>
<gene>
    <name evidence="2" type="ORF">HNR50_004340</name>
</gene>
<evidence type="ECO:0000313" key="3">
    <source>
        <dbReference type="Proteomes" id="UP000587760"/>
    </source>
</evidence>
<evidence type="ECO:0000256" key="1">
    <source>
        <dbReference type="SAM" id="SignalP"/>
    </source>
</evidence>
<dbReference type="Proteomes" id="UP000587760">
    <property type="component" value="Unassembled WGS sequence"/>
</dbReference>
<dbReference type="EMBL" id="JACHGJ010000015">
    <property type="protein sequence ID" value="MBB6482635.1"/>
    <property type="molecule type" value="Genomic_DNA"/>
</dbReference>
<comment type="caution">
    <text evidence="2">The sequence shown here is derived from an EMBL/GenBank/DDBJ whole genome shotgun (WGS) entry which is preliminary data.</text>
</comment>
<dbReference type="AlphaFoldDB" id="A0A841REX9"/>
<evidence type="ECO:0008006" key="4">
    <source>
        <dbReference type="Google" id="ProtNLM"/>
    </source>
</evidence>
<keyword evidence="3" id="KW-1185">Reference proteome</keyword>
<evidence type="ECO:0000313" key="2">
    <source>
        <dbReference type="EMBL" id="MBB6482635.1"/>
    </source>
</evidence>
<feature type="chain" id="PRO_5032382508" description="Outer membrane protein beta-barrel domain-containing protein" evidence="1">
    <location>
        <begin position="20"/>
        <end position="160"/>
    </location>
</feature>
<protein>
    <recommendedName>
        <fullName evidence="4">Outer membrane protein beta-barrel domain-containing protein</fullName>
    </recommendedName>
</protein>
<feature type="signal peptide" evidence="1">
    <location>
        <begin position="1"/>
        <end position="19"/>
    </location>
</feature>
<accession>A0A841REX9</accession>
<name>A0A841REX9_9SPIO</name>
<reference evidence="2 3" key="1">
    <citation type="submission" date="2020-08" db="EMBL/GenBank/DDBJ databases">
        <title>Genomic Encyclopedia of Type Strains, Phase IV (KMG-IV): sequencing the most valuable type-strain genomes for metagenomic binning, comparative biology and taxonomic classification.</title>
        <authorList>
            <person name="Goeker M."/>
        </authorList>
    </citation>
    <scope>NUCLEOTIDE SEQUENCE [LARGE SCALE GENOMIC DNA]</scope>
    <source>
        <strain evidence="2 3">DSM 2461</strain>
    </source>
</reference>
<keyword evidence="1" id="KW-0732">Signal</keyword>